<dbReference type="Pfam" id="PF05225">
    <property type="entry name" value="HTH_psq"/>
    <property type="match status" value="1"/>
</dbReference>
<dbReference type="OrthoDB" id="71166at2759"/>
<dbReference type="Gene3D" id="1.10.10.60">
    <property type="entry name" value="Homeodomain-like"/>
    <property type="match status" value="1"/>
</dbReference>
<name>A0A8B6F4H6_MYTGA</name>
<dbReference type="EMBL" id="UYJE01006149">
    <property type="protein sequence ID" value="VDI43389.1"/>
    <property type="molecule type" value="Genomic_DNA"/>
</dbReference>
<dbReference type="GO" id="GO:0003677">
    <property type="term" value="F:DNA binding"/>
    <property type="evidence" value="ECO:0007669"/>
    <property type="project" value="InterPro"/>
</dbReference>
<accession>A0A8B6F4H6</accession>
<dbReference type="Proteomes" id="UP000596742">
    <property type="component" value="Unassembled WGS sequence"/>
</dbReference>
<dbReference type="AlphaFoldDB" id="A0A8B6F4H6"/>
<evidence type="ECO:0000313" key="2">
    <source>
        <dbReference type="EMBL" id="VDI43389.1"/>
    </source>
</evidence>
<gene>
    <name evidence="2" type="ORF">MGAL_10B082268</name>
</gene>
<reference evidence="2" key="1">
    <citation type="submission" date="2018-11" db="EMBL/GenBank/DDBJ databases">
        <authorList>
            <person name="Alioto T."/>
            <person name="Alioto T."/>
        </authorList>
    </citation>
    <scope>NUCLEOTIDE SEQUENCE</scope>
</reference>
<proteinExistence type="predicted"/>
<protein>
    <recommendedName>
        <fullName evidence="1">HTH psq-type domain-containing protein</fullName>
    </recommendedName>
</protein>
<evidence type="ECO:0000259" key="1">
    <source>
        <dbReference type="Pfam" id="PF05225"/>
    </source>
</evidence>
<sequence>MSIIYLSDYFSVYWRKKKQREYSPEKLEEAVQAVLEGRLSQNKAAHQYGVPQSTISTRISKMGASKLLLPPLFRK</sequence>
<comment type="caution">
    <text evidence="2">The sequence shown here is derived from an EMBL/GenBank/DDBJ whole genome shotgun (WGS) entry which is preliminary data.</text>
</comment>
<dbReference type="InterPro" id="IPR007889">
    <property type="entry name" value="HTH_Psq"/>
</dbReference>
<keyword evidence="3" id="KW-1185">Reference proteome</keyword>
<dbReference type="InterPro" id="IPR009057">
    <property type="entry name" value="Homeodomain-like_sf"/>
</dbReference>
<evidence type="ECO:0000313" key="3">
    <source>
        <dbReference type="Proteomes" id="UP000596742"/>
    </source>
</evidence>
<feature type="domain" description="HTH psq-type" evidence="1">
    <location>
        <begin position="23"/>
        <end position="59"/>
    </location>
</feature>
<organism evidence="2 3">
    <name type="scientific">Mytilus galloprovincialis</name>
    <name type="common">Mediterranean mussel</name>
    <dbReference type="NCBI Taxonomy" id="29158"/>
    <lineage>
        <taxon>Eukaryota</taxon>
        <taxon>Metazoa</taxon>
        <taxon>Spiralia</taxon>
        <taxon>Lophotrochozoa</taxon>
        <taxon>Mollusca</taxon>
        <taxon>Bivalvia</taxon>
        <taxon>Autobranchia</taxon>
        <taxon>Pteriomorphia</taxon>
        <taxon>Mytilida</taxon>
        <taxon>Mytiloidea</taxon>
        <taxon>Mytilidae</taxon>
        <taxon>Mytilinae</taxon>
        <taxon>Mytilus</taxon>
    </lineage>
</organism>
<dbReference type="SUPFAM" id="SSF46689">
    <property type="entry name" value="Homeodomain-like"/>
    <property type="match status" value="1"/>
</dbReference>